<evidence type="ECO:0000313" key="2">
    <source>
        <dbReference type="Proteomes" id="UP000325313"/>
    </source>
</evidence>
<dbReference type="Proteomes" id="UP000325313">
    <property type="component" value="Unassembled WGS sequence"/>
</dbReference>
<protein>
    <submittedName>
        <fullName evidence="1">Uncharacterized protein</fullName>
    </submittedName>
</protein>
<gene>
    <name evidence="1" type="ORF">PGTUg99_023088</name>
</gene>
<sequence length="57" mass="6305">MFHNGPGLAVFQGLHEVSFIFKPQEQEFQFQNRVLVTSTQADGHEAAMMASGLPKVT</sequence>
<organism evidence="1 2">
    <name type="scientific">Puccinia graminis f. sp. tritici</name>
    <dbReference type="NCBI Taxonomy" id="56615"/>
    <lineage>
        <taxon>Eukaryota</taxon>
        <taxon>Fungi</taxon>
        <taxon>Dikarya</taxon>
        <taxon>Basidiomycota</taxon>
        <taxon>Pucciniomycotina</taxon>
        <taxon>Pucciniomycetes</taxon>
        <taxon>Pucciniales</taxon>
        <taxon>Pucciniaceae</taxon>
        <taxon>Puccinia</taxon>
    </lineage>
</organism>
<dbReference type="EMBL" id="VDEP01000075">
    <property type="protein sequence ID" value="KAA1132927.1"/>
    <property type="molecule type" value="Genomic_DNA"/>
</dbReference>
<dbReference type="AlphaFoldDB" id="A0A5B0S574"/>
<proteinExistence type="predicted"/>
<comment type="caution">
    <text evidence="1">The sequence shown here is derived from an EMBL/GenBank/DDBJ whole genome shotgun (WGS) entry which is preliminary data.</text>
</comment>
<evidence type="ECO:0000313" key="1">
    <source>
        <dbReference type="EMBL" id="KAA1132927.1"/>
    </source>
</evidence>
<accession>A0A5B0S574</accession>
<reference evidence="1 2" key="1">
    <citation type="submission" date="2019-05" db="EMBL/GenBank/DDBJ databases">
        <title>Emergence of the Ug99 lineage of the wheat stem rust pathogen through somatic hybridization.</title>
        <authorList>
            <person name="Li F."/>
            <person name="Upadhyaya N.M."/>
            <person name="Sperschneider J."/>
            <person name="Matny O."/>
            <person name="Nguyen-Phuc H."/>
            <person name="Mago R."/>
            <person name="Raley C."/>
            <person name="Miller M.E."/>
            <person name="Silverstein K.A.T."/>
            <person name="Henningsen E."/>
            <person name="Hirsch C.D."/>
            <person name="Visser B."/>
            <person name="Pretorius Z.A."/>
            <person name="Steffenson B.J."/>
            <person name="Schwessinger B."/>
            <person name="Dodds P.N."/>
            <person name="Figueroa M."/>
        </authorList>
    </citation>
    <scope>NUCLEOTIDE SEQUENCE [LARGE SCALE GENOMIC DNA]</scope>
    <source>
        <strain evidence="1 2">Ug99</strain>
    </source>
</reference>
<name>A0A5B0S574_PUCGR</name>